<organism evidence="1 2">
    <name type="scientific">Paenibacillus sophorae</name>
    <dbReference type="NCBI Taxonomy" id="1333845"/>
    <lineage>
        <taxon>Bacteria</taxon>
        <taxon>Bacillati</taxon>
        <taxon>Bacillota</taxon>
        <taxon>Bacilli</taxon>
        <taxon>Bacillales</taxon>
        <taxon>Paenibacillaceae</taxon>
        <taxon>Paenibacillus</taxon>
    </lineage>
</organism>
<evidence type="ECO:0000313" key="2">
    <source>
        <dbReference type="Proteomes" id="UP000683429"/>
    </source>
</evidence>
<dbReference type="Proteomes" id="UP000683429">
    <property type="component" value="Chromosome"/>
</dbReference>
<gene>
    <name evidence="1" type="ORF">KP014_20645</name>
</gene>
<name>A0ABX8H8G3_9BACL</name>
<sequence>MAGKEKIKMNNQNKIDPKVIKTESIEIIGDMQFYIDYGYKLYYPESIEISCFHKDKKYVVVTTNVLLGKDDYKYIVEFSAEGKFERGYSYFSYKGISDVSDQNEFKRILKKEIQKVNNLHGVAAKLLSR</sequence>
<dbReference type="RefSeq" id="WP_175491757.1">
    <property type="nucleotide sequence ID" value="NZ_CP076607.1"/>
</dbReference>
<reference evidence="1 2" key="1">
    <citation type="submission" date="2021-06" db="EMBL/GenBank/DDBJ databases">
        <title>Whole genome sequence of Paenibacillus sophorae DSM23020 for comparative genomics.</title>
        <authorList>
            <person name="Kim M.-J."/>
            <person name="Lee G."/>
            <person name="Shin J.-H."/>
        </authorList>
    </citation>
    <scope>NUCLEOTIDE SEQUENCE [LARGE SCALE GENOMIC DNA]</scope>
    <source>
        <strain evidence="1 2">DSM 23020</strain>
    </source>
</reference>
<proteinExistence type="predicted"/>
<protein>
    <submittedName>
        <fullName evidence="1">Uncharacterized protein</fullName>
    </submittedName>
</protein>
<keyword evidence="2" id="KW-1185">Reference proteome</keyword>
<accession>A0ABX8H8G3</accession>
<evidence type="ECO:0000313" key="1">
    <source>
        <dbReference type="EMBL" id="QWU14318.1"/>
    </source>
</evidence>
<dbReference type="EMBL" id="CP076607">
    <property type="protein sequence ID" value="QWU14318.1"/>
    <property type="molecule type" value="Genomic_DNA"/>
</dbReference>